<keyword evidence="2" id="KW-1185">Reference proteome</keyword>
<dbReference type="KEGG" id="sutt:SUTMEG_17570"/>
<organism evidence="1 2">
    <name type="scientific">Sutterella megalosphaeroides</name>
    <dbReference type="NCBI Taxonomy" id="2494234"/>
    <lineage>
        <taxon>Bacteria</taxon>
        <taxon>Pseudomonadati</taxon>
        <taxon>Pseudomonadota</taxon>
        <taxon>Betaproteobacteria</taxon>
        <taxon>Burkholderiales</taxon>
        <taxon>Sutterellaceae</taxon>
        <taxon>Sutterella</taxon>
    </lineage>
</organism>
<sequence>MKTATVSKFEYFRRGLLDGLTAPFRMFTPKPTAPKFDESLLESSYVGNEADAENIRSDFEKVLGHARTEPKLSARKPR</sequence>
<evidence type="ECO:0000313" key="1">
    <source>
        <dbReference type="EMBL" id="BBF23866.1"/>
    </source>
</evidence>
<dbReference type="Proteomes" id="UP000271003">
    <property type="component" value="Chromosome"/>
</dbReference>
<gene>
    <name evidence="1" type="ORF">SUTMEG_17570</name>
</gene>
<accession>A0A2Z6IGJ4</accession>
<dbReference type="AlphaFoldDB" id="A0A2Z6IGJ4"/>
<protein>
    <submittedName>
        <fullName evidence="1">Uncharacterized protein</fullName>
    </submittedName>
</protein>
<reference evidence="1 2" key="1">
    <citation type="journal article" date="2018" name="Int. J. Syst. Evol. Microbiol.">
        <title>Mesosutterella multiformis gen. nov., sp. nov., a member of the family Sutterellaceae and Sutterella megalosphaeroides sp. nov., isolated from human faeces.</title>
        <authorList>
            <person name="Sakamoto M."/>
            <person name="Ikeyama N."/>
            <person name="Kunihiro T."/>
            <person name="Iino T."/>
            <person name="Yuki M."/>
            <person name="Ohkuma M."/>
        </authorList>
    </citation>
    <scope>NUCLEOTIDE SEQUENCE [LARGE SCALE GENOMIC DNA]</scope>
    <source>
        <strain evidence="1 2">6FBBBH3</strain>
    </source>
</reference>
<evidence type="ECO:0000313" key="2">
    <source>
        <dbReference type="Proteomes" id="UP000271003"/>
    </source>
</evidence>
<proteinExistence type="predicted"/>
<name>A0A2Z6IGJ4_9BURK</name>
<dbReference type="EMBL" id="AP018786">
    <property type="protein sequence ID" value="BBF23866.1"/>
    <property type="molecule type" value="Genomic_DNA"/>
</dbReference>